<dbReference type="RefSeq" id="WP_187996683.1">
    <property type="nucleotide sequence ID" value="NZ_JACEXG010000003.1"/>
</dbReference>
<organism evidence="1 2">
    <name type="scientific">Flaviflexus equikiangi</name>
    <dbReference type="NCBI Taxonomy" id="2758573"/>
    <lineage>
        <taxon>Bacteria</taxon>
        <taxon>Bacillati</taxon>
        <taxon>Actinomycetota</taxon>
        <taxon>Actinomycetes</taxon>
        <taxon>Actinomycetales</taxon>
        <taxon>Actinomycetaceae</taxon>
        <taxon>Flaviflexus</taxon>
    </lineage>
</organism>
<keyword evidence="2" id="KW-1185">Reference proteome</keyword>
<protein>
    <submittedName>
        <fullName evidence="1">Uncharacterized protein</fullName>
    </submittedName>
</protein>
<evidence type="ECO:0000313" key="2">
    <source>
        <dbReference type="Proteomes" id="UP000705983"/>
    </source>
</evidence>
<sequence>MDCSPIITVSLDDPLYHDPREDLVVVSRDHAVPRDLCQTPAMRARAVYAHVRSRAVLVDESAVFVYTGVWTINPRVIRQLPTAPLPGRSTRWTSDRRLLKDDHIVFFGEVPVTTMVRTAADLLYQPPLRAVTSILPLLRAGLDPGDVIEFMGERFRGHPTDDASRLIEQLGATVARHRSSR</sequence>
<reference evidence="2" key="1">
    <citation type="submission" date="2021-02" db="EMBL/GenBank/DDBJ databases">
        <title>Leucobacter sp. CX169.</title>
        <authorList>
            <person name="Cheng Y."/>
        </authorList>
    </citation>
    <scope>NUCLEOTIDE SEQUENCE [LARGE SCALE GENOMIC DNA]</scope>
    <source>
        <strain evidence="2">JY899</strain>
    </source>
</reference>
<name>A0ABS2TFE5_9ACTO</name>
<proteinExistence type="predicted"/>
<gene>
    <name evidence="1" type="ORF">JVW63_06715</name>
</gene>
<dbReference type="Proteomes" id="UP000705983">
    <property type="component" value="Unassembled WGS sequence"/>
</dbReference>
<evidence type="ECO:0000313" key="1">
    <source>
        <dbReference type="EMBL" id="MBM9433384.1"/>
    </source>
</evidence>
<dbReference type="EMBL" id="JAFFJS010000003">
    <property type="protein sequence ID" value="MBM9433384.1"/>
    <property type="molecule type" value="Genomic_DNA"/>
</dbReference>
<accession>A0ABS2TFE5</accession>
<comment type="caution">
    <text evidence="1">The sequence shown here is derived from an EMBL/GenBank/DDBJ whole genome shotgun (WGS) entry which is preliminary data.</text>
</comment>